<dbReference type="Proteomes" id="UP000507470">
    <property type="component" value="Unassembled WGS sequence"/>
</dbReference>
<dbReference type="EMBL" id="CACVKT020004442">
    <property type="protein sequence ID" value="CAC5390033.1"/>
    <property type="molecule type" value="Genomic_DNA"/>
</dbReference>
<organism evidence="1 2">
    <name type="scientific">Mytilus coruscus</name>
    <name type="common">Sea mussel</name>
    <dbReference type="NCBI Taxonomy" id="42192"/>
    <lineage>
        <taxon>Eukaryota</taxon>
        <taxon>Metazoa</taxon>
        <taxon>Spiralia</taxon>
        <taxon>Lophotrochozoa</taxon>
        <taxon>Mollusca</taxon>
        <taxon>Bivalvia</taxon>
        <taxon>Autobranchia</taxon>
        <taxon>Pteriomorphia</taxon>
        <taxon>Mytilida</taxon>
        <taxon>Mytiloidea</taxon>
        <taxon>Mytilidae</taxon>
        <taxon>Mytilinae</taxon>
        <taxon>Mytilus</taxon>
    </lineage>
</organism>
<evidence type="ECO:0000313" key="1">
    <source>
        <dbReference type="EMBL" id="CAC5390033.1"/>
    </source>
</evidence>
<sequence length="159" mass="19189">MLVLYLLTTSLTYALPWKDAKLDRRNDIRSLLDDVYRIKERERYNAEGETENKKILSELEDKDLRRMTEVLQRVKSNPEEKQIEKITLKLQPVPENKRSLLRERKRHLKLVNQRRKPKKNKGRKSEKYYLENPKIYINESNFHICDRNNNHVIKCAILS</sequence>
<proteinExistence type="predicted"/>
<name>A0A6J8C1B1_MYTCO</name>
<protein>
    <submittedName>
        <fullName evidence="1">Uncharacterized protein</fullName>
    </submittedName>
</protein>
<reference evidence="1 2" key="1">
    <citation type="submission" date="2020-06" db="EMBL/GenBank/DDBJ databases">
        <authorList>
            <person name="Li R."/>
            <person name="Bekaert M."/>
        </authorList>
    </citation>
    <scope>NUCLEOTIDE SEQUENCE [LARGE SCALE GENOMIC DNA]</scope>
    <source>
        <strain evidence="2">wild</strain>
    </source>
</reference>
<gene>
    <name evidence="1" type="ORF">MCOR_25159</name>
</gene>
<keyword evidence="2" id="KW-1185">Reference proteome</keyword>
<dbReference type="OrthoDB" id="10488625at2759"/>
<dbReference type="AlphaFoldDB" id="A0A6J8C1B1"/>
<accession>A0A6J8C1B1</accession>
<evidence type="ECO:0000313" key="2">
    <source>
        <dbReference type="Proteomes" id="UP000507470"/>
    </source>
</evidence>